<dbReference type="EMBL" id="JACRTF010000001">
    <property type="protein sequence ID" value="MBC8592483.1"/>
    <property type="molecule type" value="Genomic_DNA"/>
</dbReference>
<comment type="caution">
    <text evidence="4">The sequence shown here is derived from an EMBL/GenBank/DDBJ whole genome shotgun (WGS) entry which is preliminary data.</text>
</comment>
<evidence type="ECO:0000256" key="2">
    <source>
        <dbReference type="SAM" id="MobiDB-lite"/>
    </source>
</evidence>
<protein>
    <submittedName>
        <fullName evidence="4">HU family DNA-binding protein</fullName>
    </submittedName>
</protein>
<keyword evidence="1 4" id="KW-0238">DNA-binding</keyword>
<feature type="domain" description="HU" evidence="3">
    <location>
        <begin position="1"/>
        <end position="125"/>
    </location>
</feature>
<dbReference type="NCBIfam" id="TIGR01201">
    <property type="entry name" value="HU_rel"/>
    <property type="match status" value="1"/>
</dbReference>
<dbReference type="Pfam" id="PF18291">
    <property type="entry name" value="HU-HIG"/>
    <property type="match status" value="1"/>
</dbReference>
<dbReference type="RefSeq" id="WP_262433658.1">
    <property type="nucleotide sequence ID" value="NZ_JACRTF010000001.1"/>
</dbReference>
<dbReference type="InterPro" id="IPR005902">
    <property type="entry name" value="HU_DNA-bd_put"/>
</dbReference>
<name>A0A926IQ90_9BACT</name>
<dbReference type="Proteomes" id="UP000651085">
    <property type="component" value="Unassembled WGS sequence"/>
</dbReference>
<organism evidence="4 5">
    <name type="scientific">Jilunia laotingensis</name>
    <dbReference type="NCBI Taxonomy" id="2763675"/>
    <lineage>
        <taxon>Bacteria</taxon>
        <taxon>Pseudomonadati</taxon>
        <taxon>Bacteroidota</taxon>
        <taxon>Bacteroidia</taxon>
        <taxon>Bacteroidales</taxon>
        <taxon>Bacteroidaceae</taxon>
        <taxon>Jilunia</taxon>
    </lineage>
</organism>
<dbReference type="Gene3D" id="4.10.520.10">
    <property type="entry name" value="IHF-like DNA-binding proteins"/>
    <property type="match status" value="1"/>
</dbReference>
<evidence type="ECO:0000313" key="4">
    <source>
        <dbReference type="EMBL" id="MBC8592483.1"/>
    </source>
</evidence>
<dbReference type="InterPro" id="IPR010992">
    <property type="entry name" value="IHF-like_DNA-bd_dom_sf"/>
</dbReference>
<dbReference type="SUPFAM" id="SSF47729">
    <property type="entry name" value="IHF-like DNA-binding proteins"/>
    <property type="match status" value="1"/>
</dbReference>
<sequence>MPIHYVVTKKVDKTNGEPKERYYATTKALQKRPVDNKMIAAQLAERSSLQNGDAMSVLVQLSDIIADHLRDGRTVSIDGMGNFYPTVTSEAVEKPEDCTADKVRVSRVCFKAAPTFLKRIRMTRFFSFQVKEERKTVAQEKKKKEEENNSKKTTRRTAERKTESI</sequence>
<evidence type="ECO:0000313" key="5">
    <source>
        <dbReference type="Proteomes" id="UP000651085"/>
    </source>
</evidence>
<keyword evidence="5" id="KW-1185">Reference proteome</keyword>
<dbReference type="AlphaFoldDB" id="A0A926IQ90"/>
<evidence type="ECO:0000259" key="3">
    <source>
        <dbReference type="Pfam" id="PF18291"/>
    </source>
</evidence>
<dbReference type="InterPro" id="IPR041607">
    <property type="entry name" value="HU-HIG"/>
</dbReference>
<reference evidence="4" key="1">
    <citation type="submission" date="2020-08" db="EMBL/GenBank/DDBJ databases">
        <title>Genome public.</title>
        <authorList>
            <person name="Liu C."/>
            <person name="Sun Q."/>
        </authorList>
    </citation>
    <scope>NUCLEOTIDE SEQUENCE</scope>
    <source>
        <strain evidence="4">N12</strain>
    </source>
</reference>
<dbReference type="GO" id="GO:0003677">
    <property type="term" value="F:DNA binding"/>
    <property type="evidence" value="ECO:0007669"/>
    <property type="project" value="UniProtKB-KW"/>
</dbReference>
<proteinExistence type="predicted"/>
<evidence type="ECO:0000256" key="1">
    <source>
        <dbReference type="ARBA" id="ARBA00023125"/>
    </source>
</evidence>
<feature type="region of interest" description="Disordered" evidence="2">
    <location>
        <begin position="137"/>
        <end position="165"/>
    </location>
</feature>
<accession>A0A926IQ90</accession>
<gene>
    <name evidence="4" type="ORF">H8744_04330</name>
</gene>